<keyword evidence="3" id="KW-1185">Reference proteome</keyword>
<dbReference type="OrthoDB" id="687234at2759"/>
<reference evidence="2" key="1">
    <citation type="submission" date="2020-10" db="EMBL/GenBank/DDBJ databases">
        <authorList>
            <person name="Han B."/>
            <person name="Lu T."/>
            <person name="Zhao Q."/>
            <person name="Huang X."/>
            <person name="Zhao Y."/>
        </authorList>
    </citation>
    <scope>NUCLEOTIDE SEQUENCE</scope>
</reference>
<evidence type="ECO:0000313" key="2">
    <source>
        <dbReference type="EMBL" id="CAD6256362.1"/>
    </source>
</evidence>
<evidence type="ECO:0000256" key="1">
    <source>
        <dbReference type="SAM" id="MobiDB-lite"/>
    </source>
</evidence>
<proteinExistence type="predicted"/>
<evidence type="ECO:0000313" key="3">
    <source>
        <dbReference type="Proteomes" id="UP000604825"/>
    </source>
</evidence>
<accession>A0A811Q6Y8</accession>
<dbReference type="EMBL" id="CAJGYO010000010">
    <property type="protein sequence ID" value="CAD6256362.1"/>
    <property type="molecule type" value="Genomic_DNA"/>
</dbReference>
<dbReference type="AlphaFoldDB" id="A0A811Q6Y8"/>
<dbReference type="PANTHER" id="PTHR35166">
    <property type="entry name" value="OS05G0193700 PROTEIN-RELATED"/>
    <property type="match status" value="1"/>
</dbReference>
<dbReference type="Proteomes" id="UP000604825">
    <property type="component" value="Unassembled WGS sequence"/>
</dbReference>
<sequence length="240" mass="26620">MAGGEGSLSRGTAKSAAAATGPQGPLKRYPTKRKAKKEAPATGPHGSSKGSSTKRKAAKDPASCRMPLPRATRRKAKDVEEAAAAMLAPGEQKFRQLSKADISWILALKPMKPPARLAVLKRSNPDLTPQPREEADEDKRRLYRLAKAFFEMEEGLPRTQEWVRSELEKKGYVELDVASAKRRAEVQAVIDREWPAIEEKMKSLILSEKEYQGGDESDSDEGEGSDESEDEDEEEDELYY</sequence>
<name>A0A811Q6Y8_9POAL</name>
<feature type="region of interest" description="Disordered" evidence="1">
    <location>
        <begin position="205"/>
        <end position="240"/>
    </location>
</feature>
<comment type="caution">
    <text evidence="2">The sequence shown here is derived from an EMBL/GenBank/DDBJ whole genome shotgun (WGS) entry which is preliminary data.</text>
</comment>
<dbReference type="PANTHER" id="PTHR35166:SF20">
    <property type="entry name" value="EXPRESSED PROTEIN"/>
    <property type="match status" value="1"/>
</dbReference>
<organism evidence="2 3">
    <name type="scientific">Miscanthus lutarioriparius</name>
    <dbReference type="NCBI Taxonomy" id="422564"/>
    <lineage>
        <taxon>Eukaryota</taxon>
        <taxon>Viridiplantae</taxon>
        <taxon>Streptophyta</taxon>
        <taxon>Embryophyta</taxon>
        <taxon>Tracheophyta</taxon>
        <taxon>Spermatophyta</taxon>
        <taxon>Magnoliopsida</taxon>
        <taxon>Liliopsida</taxon>
        <taxon>Poales</taxon>
        <taxon>Poaceae</taxon>
        <taxon>PACMAD clade</taxon>
        <taxon>Panicoideae</taxon>
        <taxon>Andropogonodae</taxon>
        <taxon>Andropogoneae</taxon>
        <taxon>Saccharinae</taxon>
        <taxon>Miscanthus</taxon>
    </lineage>
</organism>
<gene>
    <name evidence="2" type="ORF">NCGR_LOCUS39870</name>
</gene>
<protein>
    <submittedName>
        <fullName evidence="2">Uncharacterized protein</fullName>
    </submittedName>
</protein>
<feature type="region of interest" description="Disordered" evidence="1">
    <location>
        <begin position="1"/>
        <end position="80"/>
    </location>
</feature>
<feature type="compositionally biased region" description="Acidic residues" evidence="1">
    <location>
        <begin position="213"/>
        <end position="240"/>
    </location>
</feature>